<feature type="domain" description="RNA polymerase sigma-70 region 2" evidence="7">
    <location>
        <begin position="50"/>
        <end position="116"/>
    </location>
</feature>
<evidence type="ECO:0000259" key="7">
    <source>
        <dbReference type="Pfam" id="PF04542"/>
    </source>
</evidence>
<dbReference type="InterPro" id="IPR036388">
    <property type="entry name" value="WH-like_DNA-bd_sf"/>
</dbReference>
<dbReference type="Gene3D" id="1.10.10.10">
    <property type="entry name" value="Winged helix-like DNA-binding domain superfamily/Winged helix DNA-binding domain"/>
    <property type="match status" value="1"/>
</dbReference>
<organism evidence="8 9">
    <name type="scientific">Paenarthrobacter ilicis</name>
    <dbReference type="NCBI Taxonomy" id="43665"/>
    <lineage>
        <taxon>Bacteria</taxon>
        <taxon>Bacillati</taxon>
        <taxon>Actinomycetota</taxon>
        <taxon>Actinomycetes</taxon>
        <taxon>Micrococcales</taxon>
        <taxon>Micrococcaceae</taxon>
        <taxon>Paenarthrobacter</taxon>
    </lineage>
</organism>
<evidence type="ECO:0000256" key="3">
    <source>
        <dbReference type="ARBA" id="ARBA00023082"/>
    </source>
</evidence>
<dbReference type="InterPro" id="IPR039425">
    <property type="entry name" value="RNA_pol_sigma-70-like"/>
</dbReference>
<proteinExistence type="inferred from homology"/>
<sequence length="206" mass="22651">MNEPTQRNPIDQTRPAQQLRAAAPEPPETLTDTQLLRAARSGNMDAYAQIYTRHKPLALTIAGSILRNRDQAEDVASEAFRSILAAIQAGSGPTDSFKGYLRTTVTNAAHKMSRQTSGETLVEAHPEHLHPVEDPTANINDPAVLQAFSSLPRKWQMVLWYLDIHGYKPKDVAATFDLTPNALVSLHRRAKKGLAAAYTQTTSLES</sequence>
<dbReference type="RefSeq" id="WP_167269629.1">
    <property type="nucleotide sequence ID" value="NZ_JAAOZD010000013.1"/>
</dbReference>
<feature type="region of interest" description="Disordered" evidence="6">
    <location>
        <begin position="1"/>
        <end position="28"/>
    </location>
</feature>
<dbReference type="InterPro" id="IPR013324">
    <property type="entry name" value="RNA_pol_sigma_r3/r4-like"/>
</dbReference>
<name>A0ABX0TMP1_9MICC</name>
<protein>
    <submittedName>
        <fullName evidence="8">RNA polymerase sigma factor (Sigma-70 family)</fullName>
    </submittedName>
</protein>
<dbReference type="InterPro" id="IPR007627">
    <property type="entry name" value="RNA_pol_sigma70_r2"/>
</dbReference>
<dbReference type="Proteomes" id="UP000802392">
    <property type="component" value="Unassembled WGS sequence"/>
</dbReference>
<dbReference type="InterPro" id="IPR014284">
    <property type="entry name" value="RNA_pol_sigma-70_dom"/>
</dbReference>
<keyword evidence="4" id="KW-0238">DNA-binding</keyword>
<evidence type="ECO:0000313" key="8">
    <source>
        <dbReference type="EMBL" id="NIJ03429.1"/>
    </source>
</evidence>
<keyword evidence="3" id="KW-0731">Sigma factor</keyword>
<dbReference type="SUPFAM" id="SSF88946">
    <property type="entry name" value="Sigma2 domain of RNA polymerase sigma factors"/>
    <property type="match status" value="1"/>
</dbReference>
<feature type="compositionally biased region" description="Polar residues" evidence="6">
    <location>
        <begin position="1"/>
        <end position="16"/>
    </location>
</feature>
<evidence type="ECO:0000313" key="9">
    <source>
        <dbReference type="Proteomes" id="UP000802392"/>
    </source>
</evidence>
<gene>
    <name evidence="8" type="ORF">FHR86_003788</name>
</gene>
<reference evidence="8 9" key="1">
    <citation type="submission" date="2020-03" db="EMBL/GenBank/DDBJ databases">
        <title>Genomic Encyclopedia of Type Strains, Phase III (KMG-III): the genomes of soil and plant-associated and newly described type strains.</title>
        <authorList>
            <person name="Whitman W."/>
        </authorList>
    </citation>
    <scope>NUCLEOTIDE SEQUENCE [LARGE SCALE GENOMIC DNA]</scope>
    <source>
        <strain evidence="8 9">CECT 4207</strain>
    </source>
</reference>
<evidence type="ECO:0000256" key="5">
    <source>
        <dbReference type="ARBA" id="ARBA00023163"/>
    </source>
</evidence>
<keyword evidence="5" id="KW-0804">Transcription</keyword>
<dbReference type="PANTHER" id="PTHR43133:SF8">
    <property type="entry name" value="RNA POLYMERASE SIGMA FACTOR HI_1459-RELATED"/>
    <property type="match status" value="1"/>
</dbReference>
<dbReference type="EMBL" id="JAAOZD010000013">
    <property type="protein sequence ID" value="NIJ03429.1"/>
    <property type="molecule type" value="Genomic_DNA"/>
</dbReference>
<dbReference type="InterPro" id="IPR013325">
    <property type="entry name" value="RNA_pol_sigma_r2"/>
</dbReference>
<keyword evidence="2" id="KW-0805">Transcription regulation</keyword>
<evidence type="ECO:0000256" key="2">
    <source>
        <dbReference type="ARBA" id="ARBA00023015"/>
    </source>
</evidence>
<dbReference type="PANTHER" id="PTHR43133">
    <property type="entry name" value="RNA POLYMERASE ECF-TYPE SIGMA FACTO"/>
    <property type="match status" value="1"/>
</dbReference>
<keyword evidence="9" id="KW-1185">Reference proteome</keyword>
<dbReference type="NCBIfam" id="TIGR02937">
    <property type="entry name" value="sigma70-ECF"/>
    <property type="match status" value="1"/>
</dbReference>
<dbReference type="Gene3D" id="1.10.1740.10">
    <property type="match status" value="1"/>
</dbReference>
<accession>A0ABX0TMP1</accession>
<evidence type="ECO:0000256" key="4">
    <source>
        <dbReference type="ARBA" id="ARBA00023125"/>
    </source>
</evidence>
<comment type="similarity">
    <text evidence="1">Belongs to the sigma-70 factor family. ECF subfamily.</text>
</comment>
<dbReference type="Pfam" id="PF04542">
    <property type="entry name" value="Sigma70_r2"/>
    <property type="match status" value="1"/>
</dbReference>
<comment type="caution">
    <text evidence="8">The sequence shown here is derived from an EMBL/GenBank/DDBJ whole genome shotgun (WGS) entry which is preliminary data.</text>
</comment>
<evidence type="ECO:0000256" key="6">
    <source>
        <dbReference type="SAM" id="MobiDB-lite"/>
    </source>
</evidence>
<evidence type="ECO:0000256" key="1">
    <source>
        <dbReference type="ARBA" id="ARBA00010641"/>
    </source>
</evidence>
<dbReference type="SUPFAM" id="SSF88659">
    <property type="entry name" value="Sigma3 and sigma4 domains of RNA polymerase sigma factors"/>
    <property type="match status" value="1"/>
</dbReference>